<dbReference type="Pfam" id="PF08448">
    <property type="entry name" value="PAS_4"/>
    <property type="match status" value="1"/>
</dbReference>
<dbReference type="AlphaFoldDB" id="A0A4R5FCM3"/>
<dbReference type="InterPro" id="IPR013767">
    <property type="entry name" value="PAS_fold"/>
</dbReference>
<feature type="domain" description="PAC" evidence="4">
    <location>
        <begin position="328"/>
        <end position="381"/>
    </location>
</feature>
<feature type="transmembrane region" description="Helical" evidence="2">
    <location>
        <begin position="14"/>
        <end position="35"/>
    </location>
</feature>
<evidence type="ECO:0000256" key="1">
    <source>
        <dbReference type="SAM" id="Coils"/>
    </source>
</evidence>
<dbReference type="Proteomes" id="UP000294814">
    <property type="component" value="Unassembled WGS sequence"/>
</dbReference>
<feature type="domain" description="PAS" evidence="3">
    <location>
        <begin position="407"/>
        <end position="477"/>
    </location>
</feature>
<dbReference type="GO" id="GO:0007165">
    <property type="term" value="P:signal transduction"/>
    <property type="evidence" value="ECO:0007669"/>
    <property type="project" value="InterPro"/>
</dbReference>
<evidence type="ECO:0000259" key="5">
    <source>
        <dbReference type="PROSITE" id="PS50885"/>
    </source>
</evidence>
<evidence type="ECO:0000259" key="3">
    <source>
        <dbReference type="PROSITE" id="PS50112"/>
    </source>
</evidence>
<dbReference type="SMART" id="SM00091">
    <property type="entry name" value="PAS"/>
    <property type="match status" value="4"/>
</dbReference>
<dbReference type="Gene3D" id="6.10.340.10">
    <property type="match status" value="1"/>
</dbReference>
<dbReference type="Pfam" id="PF17152">
    <property type="entry name" value="CHASE8"/>
    <property type="match status" value="1"/>
</dbReference>
<evidence type="ECO:0000313" key="7">
    <source>
        <dbReference type="Proteomes" id="UP000294814"/>
    </source>
</evidence>
<dbReference type="InterPro" id="IPR000700">
    <property type="entry name" value="PAS-assoc_C"/>
</dbReference>
<dbReference type="Pfam" id="PF13426">
    <property type="entry name" value="PAS_9"/>
    <property type="match status" value="1"/>
</dbReference>
<feature type="domain" description="PAS" evidence="3">
    <location>
        <begin position="669"/>
        <end position="747"/>
    </location>
</feature>
<dbReference type="SUPFAM" id="SSF55785">
    <property type="entry name" value="PYP-like sensor domain (PAS domain)"/>
    <property type="match status" value="4"/>
</dbReference>
<keyword evidence="1" id="KW-0175">Coiled coil</keyword>
<evidence type="ECO:0000313" key="6">
    <source>
        <dbReference type="EMBL" id="TDE46555.1"/>
    </source>
</evidence>
<dbReference type="PANTHER" id="PTHR44757">
    <property type="entry name" value="DIGUANYLATE CYCLASE DGCP"/>
    <property type="match status" value="1"/>
</dbReference>
<keyword evidence="2" id="KW-0812">Transmembrane</keyword>
<evidence type="ECO:0000259" key="4">
    <source>
        <dbReference type="PROSITE" id="PS50113"/>
    </source>
</evidence>
<feature type="domain" description="PAC" evidence="4">
    <location>
        <begin position="481"/>
        <end position="532"/>
    </location>
</feature>
<proteinExistence type="predicted"/>
<reference evidence="6 7" key="1">
    <citation type="submission" date="2019-03" db="EMBL/GenBank/DDBJ databases">
        <title>Novel species of Flavobacterium.</title>
        <authorList>
            <person name="Liu Q."/>
            <person name="Xin Y.-H."/>
        </authorList>
    </citation>
    <scope>NUCLEOTIDE SEQUENCE [LARGE SCALE GENOMIC DNA]</scope>
    <source>
        <strain evidence="6 7">LB3P52</strain>
    </source>
</reference>
<dbReference type="PROSITE" id="PS50113">
    <property type="entry name" value="PAC"/>
    <property type="match status" value="3"/>
</dbReference>
<dbReference type="NCBIfam" id="TIGR00229">
    <property type="entry name" value="sensory_box"/>
    <property type="match status" value="3"/>
</dbReference>
<dbReference type="Pfam" id="PF00672">
    <property type="entry name" value="HAMP"/>
    <property type="match status" value="1"/>
</dbReference>
<dbReference type="InterPro" id="IPR003660">
    <property type="entry name" value="HAMP_dom"/>
</dbReference>
<dbReference type="InterPro" id="IPR052155">
    <property type="entry name" value="Biofilm_reg_signaling"/>
</dbReference>
<keyword evidence="7" id="KW-1185">Reference proteome</keyword>
<organism evidence="6 7">
    <name type="scientific">Flavobacterium rhamnosiphilum</name>
    <dbReference type="NCBI Taxonomy" id="2541724"/>
    <lineage>
        <taxon>Bacteria</taxon>
        <taxon>Pseudomonadati</taxon>
        <taxon>Bacteroidota</taxon>
        <taxon>Flavobacteriia</taxon>
        <taxon>Flavobacteriales</taxon>
        <taxon>Flavobacteriaceae</taxon>
        <taxon>Flavobacterium</taxon>
    </lineage>
</organism>
<feature type="domain" description="PAC" evidence="4">
    <location>
        <begin position="750"/>
        <end position="803"/>
    </location>
</feature>
<dbReference type="CDD" id="cd06225">
    <property type="entry name" value="HAMP"/>
    <property type="match status" value="1"/>
</dbReference>
<dbReference type="InterPro" id="IPR035965">
    <property type="entry name" value="PAS-like_dom_sf"/>
</dbReference>
<dbReference type="CDD" id="cd00130">
    <property type="entry name" value="PAS"/>
    <property type="match status" value="4"/>
</dbReference>
<dbReference type="Gene3D" id="3.30.450.20">
    <property type="entry name" value="PAS domain"/>
    <property type="match status" value="4"/>
</dbReference>
<dbReference type="SUPFAM" id="SSF158472">
    <property type="entry name" value="HAMP domain-like"/>
    <property type="match status" value="1"/>
</dbReference>
<dbReference type="InterPro" id="IPR033417">
    <property type="entry name" value="CHASE8"/>
</dbReference>
<keyword evidence="2" id="KW-0472">Membrane</keyword>
<dbReference type="GO" id="GO:0016020">
    <property type="term" value="C:membrane"/>
    <property type="evidence" value="ECO:0007669"/>
    <property type="project" value="InterPro"/>
</dbReference>
<dbReference type="GO" id="GO:0006355">
    <property type="term" value="P:regulation of DNA-templated transcription"/>
    <property type="evidence" value="ECO:0007669"/>
    <property type="project" value="InterPro"/>
</dbReference>
<evidence type="ECO:0000256" key="2">
    <source>
        <dbReference type="SAM" id="Phobius"/>
    </source>
</evidence>
<feature type="coiled-coil region" evidence="1">
    <location>
        <begin position="369"/>
        <end position="417"/>
    </location>
</feature>
<dbReference type="Pfam" id="PF00989">
    <property type="entry name" value="PAS"/>
    <property type="match status" value="2"/>
</dbReference>
<keyword evidence="2" id="KW-1133">Transmembrane helix</keyword>
<dbReference type="PANTHER" id="PTHR44757:SF2">
    <property type="entry name" value="BIOFILM ARCHITECTURE MAINTENANCE PROTEIN MBAA"/>
    <property type="match status" value="1"/>
</dbReference>
<feature type="domain" description="HAMP" evidence="5">
    <location>
        <begin position="184"/>
        <end position="237"/>
    </location>
</feature>
<protein>
    <submittedName>
        <fullName evidence="6">PAS domain S-box protein</fullName>
    </submittedName>
</protein>
<dbReference type="InterPro" id="IPR000014">
    <property type="entry name" value="PAS"/>
</dbReference>
<dbReference type="PROSITE" id="PS50885">
    <property type="entry name" value="HAMP"/>
    <property type="match status" value="1"/>
</dbReference>
<dbReference type="OrthoDB" id="1388568at2"/>
<sequence length="817" mass="92645">MINLRNISIKNKLVLMQVFTSAFVLGLCITAFVLIDIKGFKDRKVISSIAIAQVVGFNNVSALEFLDNAAANKILSELNVQNDILNANILDKKGTVFASYTKPGSDPKYRFAIPTMNEKSFLFTNENLFVYSKIKKDDKTIGLVCIRFELSELNKIKMDVLRLGIALLVVGIGLAFLIAMIIKKYISKPLLNLVTGIQQIKDTGDYKIRMAVEGKDEISILSLGLNDMLSTIEKRDNEVAQSKEQLNEQNTLLQSVIQNMGDGLIVVDENRKFIFWNPAGERIIGIGPMDIPQERWAQTYGFFLPDTKTIFDTNEFPLVKALNGEEVDNMEIFIQNYKKPEGLFVIVTARPLKSPSGEITGGVLVIHDITELKNSENEIRKLNEGLEQKVTERTAQLAEASETLRKSEEKYREIVENIGDVVHTSDYKGYFTYINPACKKLTGYTPDELIGKHFSELVAPEWKDRVAEFYLNQFKNKIDESLFSFPIITKSGEQKWVEQTVMQLREGNRITGHKSILRDVTERKAAEQKLKESEGQLQTIFNEAPDALIVINDEGIIIRWNPQAEKIFGWSLGEVIGKSMRDLIIPEQHREAHTKGFQNFLLTAEGPIINKTIEITALNKKNIEFEIELTVSPATILGKYIFIAFIKDISLTKKMENEKIEADKLVRLNELKLKLILENIGEGIIVTDSQKRIVLSNRMAEEIIGIKQDSEMPTTLDWSTKYELYYPDEVTVFPAQNLPLEKALKGESTDDVEIIIEDNETKTKKRVVISGRPIIDENNYVIAAVANIKDITYYKELEVALEESEQKYRKLIGFKKG</sequence>
<dbReference type="PROSITE" id="PS50112">
    <property type="entry name" value="PAS"/>
    <property type="match status" value="4"/>
</dbReference>
<dbReference type="SMART" id="SM00304">
    <property type="entry name" value="HAMP"/>
    <property type="match status" value="1"/>
</dbReference>
<dbReference type="EMBL" id="SMLG01000001">
    <property type="protein sequence ID" value="TDE46555.1"/>
    <property type="molecule type" value="Genomic_DNA"/>
</dbReference>
<feature type="transmembrane region" description="Helical" evidence="2">
    <location>
        <begin position="160"/>
        <end position="182"/>
    </location>
</feature>
<feature type="domain" description="PAS" evidence="3">
    <location>
        <begin position="533"/>
        <end position="604"/>
    </location>
</feature>
<name>A0A4R5FCM3_9FLAO</name>
<feature type="domain" description="PAS" evidence="3">
    <location>
        <begin position="249"/>
        <end position="325"/>
    </location>
</feature>
<comment type="caution">
    <text evidence="6">The sequence shown here is derived from an EMBL/GenBank/DDBJ whole genome shotgun (WGS) entry which is preliminary data.</text>
</comment>
<accession>A0A4R5FCM3</accession>
<dbReference type="InterPro" id="IPR013656">
    <property type="entry name" value="PAS_4"/>
</dbReference>
<gene>
    <name evidence="6" type="ORF">E0I26_00275</name>
</gene>